<keyword evidence="2" id="KW-1185">Reference proteome</keyword>
<name>A0ACC2V7E7_9TREE</name>
<dbReference type="Proteomes" id="UP001241377">
    <property type="component" value="Unassembled WGS sequence"/>
</dbReference>
<evidence type="ECO:0000313" key="2">
    <source>
        <dbReference type="Proteomes" id="UP001241377"/>
    </source>
</evidence>
<evidence type="ECO:0000313" key="1">
    <source>
        <dbReference type="EMBL" id="KAJ9094857.1"/>
    </source>
</evidence>
<sequence>MTLRYIAVLTEKKRLASSVCMEIENVSYGGNDRTLEAALSQCCLLCGSVSILIGAGNIHQLCMQQHTFDLLLSASLMDADDSQPYLSAALPPYWSFTLAQNFIDSSRTGDLDYAKQCAKAVGVDWEKSGVAHCVGSAGSDDYIEEIENSGEEGQHLLMESVQKLKELDVS</sequence>
<accession>A0ACC2V7E7</accession>
<organism evidence="1 2">
    <name type="scientific">Naganishia cerealis</name>
    <dbReference type="NCBI Taxonomy" id="610337"/>
    <lineage>
        <taxon>Eukaryota</taxon>
        <taxon>Fungi</taxon>
        <taxon>Dikarya</taxon>
        <taxon>Basidiomycota</taxon>
        <taxon>Agaricomycotina</taxon>
        <taxon>Tremellomycetes</taxon>
        <taxon>Filobasidiales</taxon>
        <taxon>Filobasidiaceae</taxon>
        <taxon>Naganishia</taxon>
    </lineage>
</organism>
<comment type="caution">
    <text evidence="1">The sequence shown here is derived from an EMBL/GenBank/DDBJ whole genome shotgun (WGS) entry which is preliminary data.</text>
</comment>
<protein>
    <submittedName>
        <fullName evidence="1">Uncharacterized protein</fullName>
    </submittedName>
</protein>
<gene>
    <name evidence="1" type="ORF">QFC19_007786</name>
</gene>
<reference evidence="1" key="1">
    <citation type="submission" date="2023-04" db="EMBL/GenBank/DDBJ databases">
        <title>Draft Genome sequencing of Naganishia species isolated from polar environments using Oxford Nanopore Technology.</title>
        <authorList>
            <person name="Leo P."/>
            <person name="Venkateswaran K."/>
        </authorList>
    </citation>
    <scope>NUCLEOTIDE SEQUENCE</scope>
    <source>
        <strain evidence="1">MNA-CCFEE 5261</strain>
    </source>
</reference>
<proteinExistence type="predicted"/>
<dbReference type="EMBL" id="JASBWR010000107">
    <property type="protein sequence ID" value="KAJ9094857.1"/>
    <property type="molecule type" value="Genomic_DNA"/>
</dbReference>